<dbReference type="AlphaFoldDB" id="A0A4Z2EJN7"/>
<dbReference type="Proteomes" id="UP000314294">
    <property type="component" value="Unassembled WGS sequence"/>
</dbReference>
<evidence type="ECO:0000313" key="2">
    <source>
        <dbReference type="EMBL" id="TNN29009.1"/>
    </source>
</evidence>
<proteinExistence type="predicted"/>
<reference evidence="2 3" key="1">
    <citation type="submission" date="2019-03" db="EMBL/GenBank/DDBJ databases">
        <title>First draft genome of Liparis tanakae, snailfish: a comprehensive survey of snailfish specific genes.</title>
        <authorList>
            <person name="Kim W."/>
            <person name="Song I."/>
            <person name="Jeong J.-H."/>
            <person name="Kim D."/>
            <person name="Kim S."/>
            <person name="Ryu S."/>
            <person name="Song J.Y."/>
            <person name="Lee S.K."/>
        </authorList>
    </citation>
    <scope>NUCLEOTIDE SEQUENCE [LARGE SCALE GENOMIC DNA]</scope>
    <source>
        <tissue evidence="2">Muscle</tissue>
    </source>
</reference>
<evidence type="ECO:0000256" key="1">
    <source>
        <dbReference type="SAM" id="MobiDB-lite"/>
    </source>
</evidence>
<evidence type="ECO:0000313" key="3">
    <source>
        <dbReference type="Proteomes" id="UP000314294"/>
    </source>
</evidence>
<sequence>MSGPSSLSFPFLQALDLFSNIFSLFTPVNDLQRVWLSWRWLGGLRRGGVELQHRKRVKVLRANWNQMYGRRPGDSHRGTRASAGEVLFPR</sequence>
<feature type="region of interest" description="Disordered" evidence="1">
    <location>
        <begin position="70"/>
        <end position="90"/>
    </location>
</feature>
<dbReference type="EMBL" id="SRLO01006175">
    <property type="protein sequence ID" value="TNN29009.1"/>
    <property type="molecule type" value="Genomic_DNA"/>
</dbReference>
<gene>
    <name evidence="2" type="ORF">EYF80_060842</name>
</gene>
<comment type="caution">
    <text evidence="2">The sequence shown here is derived from an EMBL/GenBank/DDBJ whole genome shotgun (WGS) entry which is preliminary data.</text>
</comment>
<protein>
    <submittedName>
        <fullName evidence="2">Uncharacterized protein</fullName>
    </submittedName>
</protein>
<name>A0A4Z2EJN7_9TELE</name>
<keyword evidence="3" id="KW-1185">Reference proteome</keyword>
<accession>A0A4Z2EJN7</accession>
<organism evidence="2 3">
    <name type="scientific">Liparis tanakae</name>
    <name type="common">Tanaka's snailfish</name>
    <dbReference type="NCBI Taxonomy" id="230148"/>
    <lineage>
        <taxon>Eukaryota</taxon>
        <taxon>Metazoa</taxon>
        <taxon>Chordata</taxon>
        <taxon>Craniata</taxon>
        <taxon>Vertebrata</taxon>
        <taxon>Euteleostomi</taxon>
        <taxon>Actinopterygii</taxon>
        <taxon>Neopterygii</taxon>
        <taxon>Teleostei</taxon>
        <taxon>Neoteleostei</taxon>
        <taxon>Acanthomorphata</taxon>
        <taxon>Eupercaria</taxon>
        <taxon>Perciformes</taxon>
        <taxon>Cottioidei</taxon>
        <taxon>Cottales</taxon>
        <taxon>Liparidae</taxon>
        <taxon>Liparis</taxon>
    </lineage>
</organism>